<protein>
    <submittedName>
        <fullName evidence="9">Phosphonate transport system permease protein</fullName>
    </submittedName>
</protein>
<proteinExistence type="predicted"/>
<dbReference type="PANTHER" id="PTHR30043:SF1">
    <property type="entry name" value="ABC TRANSPORT SYSTEM PERMEASE PROTEIN P69"/>
    <property type="match status" value="1"/>
</dbReference>
<feature type="transmembrane region" description="Helical" evidence="7">
    <location>
        <begin position="378"/>
        <end position="398"/>
    </location>
</feature>
<dbReference type="PROSITE" id="PS50928">
    <property type="entry name" value="ABC_TM1"/>
    <property type="match status" value="2"/>
</dbReference>
<keyword evidence="4 7" id="KW-0812">Transmembrane</keyword>
<feature type="transmembrane region" description="Helical" evidence="7">
    <location>
        <begin position="21"/>
        <end position="41"/>
    </location>
</feature>
<dbReference type="InterPro" id="IPR035906">
    <property type="entry name" value="MetI-like_sf"/>
</dbReference>
<evidence type="ECO:0000256" key="6">
    <source>
        <dbReference type="ARBA" id="ARBA00023136"/>
    </source>
</evidence>
<keyword evidence="10" id="KW-1185">Reference proteome</keyword>
<feature type="transmembrane region" description="Helical" evidence="7">
    <location>
        <begin position="115"/>
        <end position="134"/>
    </location>
</feature>
<feature type="transmembrane region" description="Helical" evidence="7">
    <location>
        <begin position="505"/>
        <end position="526"/>
    </location>
</feature>
<gene>
    <name evidence="9" type="ORF">SAMN02745154_00566</name>
</gene>
<feature type="transmembrane region" description="Helical" evidence="7">
    <location>
        <begin position="242"/>
        <end position="267"/>
    </location>
</feature>
<dbReference type="GO" id="GO:0055085">
    <property type="term" value="P:transmembrane transport"/>
    <property type="evidence" value="ECO:0007669"/>
    <property type="project" value="InterPro"/>
</dbReference>
<accession>A0A1T4LXD9</accession>
<evidence type="ECO:0000256" key="3">
    <source>
        <dbReference type="ARBA" id="ARBA00022475"/>
    </source>
</evidence>
<dbReference type="PANTHER" id="PTHR30043">
    <property type="entry name" value="PHOSPHONATES TRANSPORT SYSTEM PERMEASE PROTEIN"/>
    <property type="match status" value="1"/>
</dbReference>
<feature type="domain" description="ABC transmembrane type-1" evidence="8">
    <location>
        <begin position="78"/>
        <end position="262"/>
    </location>
</feature>
<feature type="domain" description="ABC transmembrane type-1" evidence="8">
    <location>
        <begin position="338"/>
        <end position="527"/>
    </location>
</feature>
<feature type="transmembrane region" description="Helical" evidence="7">
    <location>
        <begin position="342"/>
        <end position="366"/>
    </location>
</feature>
<comment type="subcellular location">
    <subcellularLocation>
        <location evidence="1">Cell membrane</location>
        <topology evidence="1">Multi-pass membrane protein</topology>
    </subcellularLocation>
</comment>
<dbReference type="Proteomes" id="UP000190389">
    <property type="component" value="Unassembled WGS sequence"/>
</dbReference>
<evidence type="ECO:0000256" key="7">
    <source>
        <dbReference type="SAM" id="Phobius"/>
    </source>
</evidence>
<dbReference type="GO" id="GO:0005886">
    <property type="term" value="C:plasma membrane"/>
    <property type="evidence" value="ECO:0007669"/>
    <property type="project" value="UniProtKB-SubCell"/>
</dbReference>
<feature type="transmembrane region" description="Helical" evidence="7">
    <location>
        <begin position="212"/>
        <end position="230"/>
    </location>
</feature>
<reference evidence="10" key="1">
    <citation type="submission" date="2017-02" db="EMBL/GenBank/DDBJ databases">
        <authorList>
            <person name="Varghese N."/>
            <person name="Submissions S."/>
        </authorList>
    </citation>
    <scope>NUCLEOTIDE SEQUENCE [LARGE SCALE GENOMIC DNA]</scope>
    <source>
        <strain evidence="10">ATCC 27862</strain>
    </source>
</reference>
<keyword evidence="3" id="KW-1003">Cell membrane</keyword>
<keyword evidence="6 7" id="KW-0472">Membrane</keyword>
<dbReference type="RefSeq" id="WP_078747278.1">
    <property type="nucleotide sequence ID" value="NZ_FUXF01000023.1"/>
</dbReference>
<dbReference type="EMBL" id="FUXF01000023">
    <property type="protein sequence ID" value="SJZ59409.1"/>
    <property type="molecule type" value="Genomic_DNA"/>
</dbReference>
<evidence type="ECO:0000256" key="1">
    <source>
        <dbReference type="ARBA" id="ARBA00004651"/>
    </source>
</evidence>
<evidence type="ECO:0000313" key="9">
    <source>
        <dbReference type="EMBL" id="SJZ59409.1"/>
    </source>
</evidence>
<dbReference type="OrthoDB" id="401373at2"/>
<evidence type="ECO:0000256" key="2">
    <source>
        <dbReference type="ARBA" id="ARBA00022448"/>
    </source>
</evidence>
<evidence type="ECO:0000259" key="8">
    <source>
        <dbReference type="PROSITE" id="PS50928"/>
    </source>
</evidence>
<evidence type="ECO:0000256" key="5">
    <source>
        <dbReference type="ARBA" id="ARBA00022989"/>
    </source>
</evidence>
<feature type="transmembrane region" description="Helical" evidence="7">
    <location>
        <begin position="288"/>
        <end position="307"/>
    </location>
</feature>
<feature type="transmembrane region" description="Helical" evidence="7">
    <location>
        <begin position="77"/>
        <end position="103"/>
    </location>
</feature>
<dbReference type="InterPro" id="IPR000515">
    <property type="entry name" value="MetI-like"/>
</dbReference>
<dbReference type="STRING" id="171291.SAMN02745154_00566"/>
<name>A0A1T4LXD9_9BACT</name>
<dbReference type="AlphaFoldDB" id="A0A1T4LXD9"/>
<keyword evidence="2" id="KW-0813">Transport</keyword>
<feature type="transmembrane region" description="Helical" evidence="7">
    <location>
        <begin position="140"/>
        <end position="158"/>
    </location>
</feature>
<organism evidence="9 10">
    <name type="scientific">Mycoplasmopsis verecunda</name>
    <dbReference type="NCBI Taxonomy" id="171291"/>
    <lineage>
        <taxon>Bacteria</taxon>
        <taxon>Bacillati</taxon>
        <taxon>Mycoplasmatota</taxon>
        <taxon>Mycoplasmoidales</taxon>
        <taxon>Metamycoplasmataceae</taxon>
        <taxon>Mycoplasmopsis</taxon>
    </lineage>
</organism>
<dbReference type="Gene3D" id="1.10.3720.10">
    <property type="entry name" value="MetI-like"/>
    <property type="match status" value="2"/>
</dbReference>
<evidence type="ECO:0000313" key="10">
    <source>
        <dbReference type="Proteomes" id="UP000190389"/>
    </source>
</evidence>
<evidence type="ECO:0000256" key="4">
    <source>
        <dbReference type="ARBA" id="ARBA00022692"/>
    </source>
</evidence>
<keyword evidence="5 7" id="KW-1133">Transmembrane helix</keyword>
<sequence length="565" mass="67223">MNKQLFLKKITTKKYLKRLTILAIIIFAIYCLYNLGFFYTVQNPRWDKGWENIKSIFSFSSHQKDLSYNIWYLNFKYFLITLQSVTLGTFFGFFLAIITGYFSATNIHKHKIFSIILKVILMLLRAFPVIVFILLFKNAFSAQLASFTLYFWFTWLWMNRYISDLIESSDTKVYYRDIYLGKNKIASFYKNIYLQVRIKFFLNFFIAYESNIRWVAILGLVGINGLGIFFSNPRIYKDSFGITLLFIALFILLIEIILFSLNKVLLVQKEIKPANKKDIYSFKYNWKKYVLILMLMCYFAILIWGFISLSNSEIYWTTLNKYFSSIFKFDFSDFNISLLAQYWIIIQQAFLSIVIGYIFAVFYSYVLSEKINKTYNVLAFKSLLTLIKVIPTFFWFLIFNPIMDQTTAITIALIVSAFRKLTKQVTESINTIPLHIIIMYKSKGWNKLKIYRWYILPYVNKQLISVFIFQSEDSIRSAINYGAFANIGIYNTVLKYQENGDYNKIFPIILPAYILFILIEITFWLSKEKNIFKFERQPKIYQLAKISHKYSKFYKKLKTSNKRIK</sequence>
<dbReference type="SUPFAM" id="SSF161098">
    <property type="entry name" value="MetI-like"/>
    <property type="match status" value="2"/>
</dbReference>